<gene>
    <name evidence="2" type="ORF">GEV01_19865</name>
</gene>
<dbReference type="InterPro" id="IPR010781">
    <property type="entry name" value="DUF1376"/>
</dbReference>
<evidence type="ECO:0000313" key="3">
    <source>
        <dbReference type="Proteomes" id="UP000444318"/>
    </source>
</evidence>
<feature type="region of interest" description="Disordered" evidence="1">
    <location>
        <begin position="169"/>
        <end position="205"/>
    </location>
</feature>
<sequence>MNKNISNFPRSNHLPMPLTPGDCDLRDFTFMPLDVLRLRDSDISAIVSGDEFRAAVLLWCASWHQIPAASIPDDDVVLAQLAGYGRVVREWSKLRAGALHGWIKCADGRLYHPIVAEKANEAWQAKRAQRWKTECARIKKHNQRHGQDLPFPTLEAFLADDGAPLSRACPPGPAFQETETGTETGKSLQARAQAADDAPPPPMSRIGELCRRLRQLGIAAAPGLFAKPGWAPVLQRLDDEFIVAVVAQKLRAHPGEHFSAAYFLPVLSDLMRNPGKPAQPSFGGTHAERQRVLDQLTGRHGGGEQHTIDGQARLVG</sequence>
<feature type="compositionally biased region" description="Polar residues" evidence="1">
    <location>
        <begin position="177"/>
        <end position="187"/>
    </location>
</feature>
<evidence type="ECO:0000313" key="2">
    <source>
        <dbReference type="EMBL" id="MQA21772.1"/>
    </source>
</evidence>
<keyword evidence="3" id="KW-1185">Reference proteome</keyword>
<dbReference type="EMBL" id="WHUF01000005">
    <property type="protein sequence ID" value="MQA21772.1"/>
    <property type="molecule type" value="Genomic_DNA"/>
</dbReference>
<comment type="caution">
    <text evidence="2">The sequence shown here is derived from an EMBL/GenBank/DDBJ whole genome shotgun (WGS) entry which is preliminary data.</text>
</comment>
<protein>
    <submittedName>
        <fullName evidence="2">DUF1376 domain-containing protein</fullName>
    </submittedName>
</protein>
<organism evidence="2 3">
    <name type="scientific">Rugamonas rivuli</name>
    <dbReference type="NCBI Taxonomy" id="2743358"/>
    <lineage>
        <taxon>Bacteria</taxon>
        <taxon>Pseudomonadati</taxon>
        <taxon>Pseudomonadota</taxon>
        <taxon>Betaproteobacteria</taxon>
        <taxon>Burkholderiales</taxon>
        <taxon>Oxalobacteraceae</taxon>
        <taxon>Telluria group</taxon>
        <taxon>Rugamonas</taxon>
    </lineage>
</organism>
<name>A0A843SF31_9BURK</name>
<dbReference type="AlphaFoldDB" id="A0A843SF31"/>
<accession>A0A843SF31</accession>
<proteinExistence type="predicted"/>
<reference evidence="2 3" key="1">
    <citation type="submission" date="2019-10" db="EMBL/GenBank/DDBJ databases">
        <title>Two novel species isolated from a subtropical stream in China.</title>
        <authorList>
            <person name="Lu H."/>
        </authorList>
    </citation>
    <scope>NUCLEOTIDE SEQUENCE [LARGE SCALE GENOMIC DNA]</scope>
    <source>
        <strain evidence="2 3">FT103W</strain>
    </source>
</reference>
<dbReference type="Pfam" id="PF07120">
    <property type="entry name" value="DUF1376"/>
    <property type="match status" value="1"/>
</dbReference>
<evidence type="ECO:0000256" key="1">
    <source>
        <dbReference type="SAM" id="MobiDB-lite"/>
    </source>
</evidence>
<dbReference type="RefSeq" id="WP_152807297.1">
    <property type="nucleotide sequence ID" value="NZ_WHUF01000005.1"/>
</dbReference>
<dbReference type="Proteomes" id="UP000444318">
    <property type="component" value="Unassembled WGS sequence"/>
</dbReference>